<feature type="compositionally biased region" description="Polar residues" evidence="1">
    <location>
        <begin position="343"/>
        <end position="354"/>
    </location>
</feature>
<gene>
    <name evidence="2" type="ORF">N7456_013650</name>
</gene>
<evidence type="ECO:0000313" key="2">
    <source>
        <dbReference type="EMBL" id="KAJ5080940.1"/>
    </source>
</evidence>
<feature type="compositionally biased region" description="Polar residues" evidence="1">
    <location>
        <begin position="395"/>
        <end position="404"/>
    </location>
</feature>
<dbReference type="Proteomes" id="UP001149165">
    <property type="component" value="Unassembled WGS sequence"/>
</dbReference>
<reference evidence="2" key="1">
    <citation type="submission" date="2022-11" db="EMBL/GenBank/DDBJ databases">
        <authorList>
            <person name="Petersen C."/>
        </authorList>
    </citation>
    <scope>NUCLEOTIDE SEQUENCE</scope>
    <source>
        <strain evidence="2">IBT 30069</strain>
    </source>
</reference>
<name>A0A9W9JT46_9EURO</name>
<feature type="region of interest" description="Disordered" evidence="1">
    <location>
        <begin position="482"/>
        <end position="541"/>
    </location>
</feature>
<comment type="caution">
    <text evidence="2">The sequence shown here is derived from an EMBL/GenBank/DDBJ whole genome shotgun (WGS) entry which is preliminary data.</text>
</comment>
<protein>
    <submittedName>
        <fullName evidence="2">Uncharacterized protein</fullName>
    </submittedName>
</protein>
<evidence type="ECO:0000313" key="3">
    <source>
        <dbReference type="Proteomes" id="UP001149165"/>
    </source>
</evidence>
<dbReference type="OrthoDB" id="4360612at2759"/>
<feature type="region of interest" description="Disordered" evidence="1">
    <location>
        <begin position="333"/>
        <end position="426"/>
    </location>
</feature>
<proteinExistence type="predicted"/>
<keyword evidence="3" id="KW-1185">Reference proteome</keyword>
<feature type="compositionally biased region" description="Basic and acidic residues" evidence="1">
    <location>
        <begin position="525"/>
        <end position="535"/>
    </location>
</feature>
<feature type="compositionally biased region" description="Basic and acidic residues" evidence="1">
    <location>
        <begin position="485"/>
        <end position="495"/>
    </location>
</feature>
<dbReference type="EMBL" id="JAPQKH010000012">
    <property type="protein sequence ID" value="KAJ5080940.1"/>
    <property type="molecule type" value="Genomic_DNA"/>
</dbReference>
<reference evidence="2" key="2">
    <citation type="journal article" date="2023" name="IMA Fungus">
        <title>Comparative genomic study of the Penicillium genus elucidates a diverse pangenome and 15 lateral gene transfer events.</title>
        <authorList>
            <person name="Petersen C."/>
            <person name="Sorensen T."/>
            <person name="Nielsen M.R."/>
            <person name="Sondergaard T.E."/>
            <person name="Sorensen J.L."/>
            <person name="Fitzpatrick D.A."/>
            <person name="Frisvad J.C."/>
            <person name="Nielsen K.L."/>
        </authorList>
    </citation>
    <scope>NUCLEOTIDE SEQUENCE</scope>
    <source>
        <strain evidence="2">IBT 30069</strain>
    </source>
</reference>
<organism evidence="2 3">
    <name type="scientific">Penicillium angulare</name>
    <dbReference type="NCBI Taxonomy" id="116970"/>
    <lineage>
        <taxon>Eukaryota</taxon>
        <taxon>Fungi</taxon>
        <taxon>Dikarya</taxon>
        <taxon>Ascomycota</taxon>
        <taxon>Pezizomycotina</taxon>
        <taxon>Eurotiomycetes</taxon>
        <taxon>Eurotiomycetidae</taxon>
        <taxon>Eurotiales</taxon>
        <taxon>Aspergillaceae</taxon>
        <taxon>Penicillium</taxon>
    </lineage>
</organism>
<sequence>MAGFNPGNLLPPSDEDIGSCHIPDLCHPFSPIPLLTDEEITSLDPISMNDLDTILGVTPPPLVSPAPQPSLVPDQSLFLDLPEVGEDFRIPDQQPEYESLQYSVTQHDVRKFDESFYGQSPYQNGVQEGHVMLQHTQGLDFFDPRPFSALQPNTGTGSNVLGGYPVMYPGVNNLNVTNNANTVSSAYETSNSYMTNCTAPRYPVLYPGVNNLNVINNTNAVSSSYEINNPYMTNYTDGLNDFGTAYGINGIDSVNGINAINGTDLVNAAKFSSPNRVNKACFYTAQEKRTAYRNLKDNLIKLVGSHINDAMQEIPIPSTPPKCVGKKEIEIQMWTPPPKKTRSNSTAGSPQSSEKPSRSARGSPAIKQKYKTPPKVQRNSSAKKAVVNANAGGMSKTTSPNTPISEALHLSSPGTPTPSKSDRSIGVRIPYPKSWKDASPEDVFLFELKNAGGTWDMIRKSYNGVTHHGYKESALQSRYHGIKKNLGDPPHEDPSRPTASVTGAHTFDPLEMTGIINANGDDQQVDPRMDPKGAQEDGFDG</sequence>
<dbReference type="AlphaFoldDB" id="A0A9W9JT46"/>
<evidence type="ECO:0000256" key="1">
    <source>
        <dbReference type="SAM" id="MobiDB-lite"/>
    </source>
</evidence>
<accession>A0A9W9JT46</accession>